<evidence type="ECO:0000256" key="3">
    <source>
        <dbReference type="PROSITE-ProRule" id="PRU00023"/>
    </source>
</evidence>
<dbReference type="PANTHER" id="PTHR24201:SF8">
    <property type="entry name" value="CYCLIN-DEPENDENT KINASE 4 INHIBITOR B"/>
    <property type="match status" value="1"/>
</dbReference>
<evidence type="ECO:0000313" key="4">
    <source>
        <dbReference type="Ensembl" id="ENSNNAP00000019933.1"/>
    </source>
</evidence>
<dbReference type="GO" id="GO:0019901">
    <property type="term" value="F:protein kinase binding"/>
    <property type="evidence" value="ECO:0007669"/>
    <property type="project" value="Ensembl"/>
</dbReference>
<organism evidence="4 5">
    <name type="scientific">Naja naja</name>
    <name type="common">Indian cobra</name>
    <dbReference type="NCBI Taxonomy" id="35670"/>
    <lineage>
        <taxon>Eukaryota</taxon>
        <taxon>Metazoa</taxon>
        <taxon>Chordata</taxon>
        <taxon>Craniata</taxon>
        <taxon>Vertebrata</taxon>
        <taxon>Euteleostomi</taxon>
        <taxon>Lepidosauria</taxon>
        <taxon>Squamata</taxon>
        <taxon>Bifurcata</taxon>
        <taxon>Unidentata</taxon>
        <taxon>Episquamata</taxon>
        <taxon>Toxicofera</taxon>
        <taxon>Serpentes</taxon>
        <taxon>Colubroidea</taxon>
        <taxon>Elapidae</taxon>
        <taxon>Elapinae</taxon>
        <taxon>Naja</taxon>
    </lineage>
</organism>
<dbReference type="GO" id="GO:0030511">
    <property type="term" value="P:positive regulation of transforming growth factor beta receptor signaling pathway"/>
    <property type="evidence" value="ECO:0007669"/>
    <property type="project" value="Ensembl"/>
</dbReference>
<dbReference type="GO" id="GO:0005737">
    <property type="term" value="C:cytoplasm"/>
    <property type="evidence" value="ECO:0007669"/>
    <property type="project" value="Ensembl"/>
</dbReference>
<evidence type="ECO:0000256" key="2">
    <source>
        <dbReference type="ARBA" id="ARBA00023043"/>
    </source>
</evidence>
<gene>
    <name evidence="4" type="primary">CDKN2B</name>
</gene>
<dbReference type="GO" id="GO:0031670">
    <property type="term" value="P:cellular response to nutrient"/>
    <property type="evidence" value="ECO:0007669"/>
    <property type="project" value="Ensembl"/>
</dbReference>
<dbReference type="GO" id="GO:0004861">
    <property type="term" value="F:cyclin-dependent protein serine/threonine kinase inhibitor activity"/>
    <property type="evidence" value="ECO:0007669"/>
    <property type="project" value="Ensembl"/>
</dbReference>
<dbReference type="OrthoDB" id="539213at2759"/>
<dbReference type="GO" id="GO:0030219">
    <property type="term" value="P:megakaryocyte differentiation"/>
    <property type="evidence" value="ECO:0007669"/>
    <property type="project" value="Ensembl"/>
</dbReference>
<dbReference type="Pfam" id="PF12796">
    <property type="entry name" value="Ank_2"/>
    <property type="match status" value="1"/>
</dbReference>
<dbReference type="Proteomes" id="UP000694559">
    <property type="component" value="Unplaced"/>
</dbReference>
<keyword evidence="5" id="KW-1185">Reference proteome</keyword>
<evidence type="ECO:0000313" key="5">
    <source>
        <dbReference type="Proteomes" id="UP000694559"/>
    </source>
</evidence>
<dbReference type="GO" id="GO:2000134">
    <property type="term" value="P:negative regulation of G1/S transition of mitotic cell cycle"/>
    <property type="evidence" value="ECO:0007669"/>
    <property type="project" value="Ensembl"/>
</dbReference>
<dbReference type="GO" id="GO:0007179">
    <property type="term" value="P:transforming growth factor beta receptor signaling pathway"/>
    <property type="evidence" value="ECO:0007669"/>
    <property type="project" value="Ensembl"/>
</dbReference>
<accession>A0A8C6XW41</accession>
<dbReference type="GO" id="GO:0048536">
    <property type="term" value="P:spleen development"/>
    <property type="evidence" value="ECO:0007669"/>
    <property type="project" value="Ensembl"/>
</dbReference>
<dbReference type="OMA" id="PNRYGRS"/>
<dbReference type="GO" id="GO:0050680">
    <property type="term" value="P:negative regulation of epithelial cell proliferation"/>
    <property type="evidence" value="ECO:0007669"/>
    <property type="project" value="Ensembl"/>
</dbReference>
<dbReference type="Ensembl" id="ENSNNAT00000020923.1">
    <property type="protein sequence ID" value="ENSNNAP00000019933.1"/>
    <property type="gene ID" value="ENSNNAG00000013257.1"/>
</dbReference>
<name>A0A8C6XW41_NAJNA</name>
<dbReference type="GO" id="GO:0005634">
    <property type="term" value="C:nucleus"/>
    <property type="evidence" value="ECO:0007669"/>
    <property type="project" value="Ensembl"/>
</dbReference>
<dbReference type="Gene3D" id="1.25.40.20">
    <property type="entry name" value="Ankyrin repeat-containing domain"/>
    <property type="match status" value="1"/>
</dbReference>
<keyword evidence="1" id="KW-0677">Repeat</keyword>
<protein>
    <submittedName>
        <fullName evidence="4">Cyclin dependent kinase inhibitor 2B</fullName>
    </submittedName>
</protein>
<dbReference type="GeneTree" id="ENSGT00940000162423"/>
<reference evidence="4" key="2">
    <citation type="submission" date="2025-09" db="UniProtKB">
        <authorList>
            <consortium name="Ensembl"/>
        </authorList>
    </citation>
    <scope>IDENTIFICATION</scope>
</reference>
<dbReference type="InterPro" id="IPR002110">
    <property type="entry name" value="Ankyrin_rpt"/>
</dbReference>
<dbReference type="PANTHER" id="PTHR24201">
    <property type="entry name" value="ANK_REP_REGION DOMAIN-CONTAINING PROTEIN"/>
    <property type="match status" value="1"/>
</dbReference>
<dbReference type="GO" id="GO:0070316">
    <property type="term" value="P:regulation of G0 to G1 transition"/>
    <property type="evidence" value="ECO:0007669"/>
    <property type="project" value="Ensembl"/>
</dbReference>
<dbReference type="GO" id="GO:0071460">
    <property type="term" value="P:cellular response to cell-matrix adhesion"/>
    <property type="evidence" value="ECO:0007669"/>
    <property type="project" value="Ensembl"/>
</dbReference>
<dbReference type="InterPro" id="IPR036770">
    <property type="entry name" value="Ankyrin_rpt-contain_sf"/>
</dbReference>
<proteinExistence type="predicted"/>
<dbReference type="PROSITE" id="PS50297">
    <property type="entry name" value="ANK_REP_REGION"/>
    <property type="match status" value="1"/>
</dbReference>
<sequence length="158" mass="16536">MEPTGSRTPSDRLSRAAAEGNLADLRRLLDDGADPNGLNVYGRSAIQVMKLGTPRVAALLLERGADPNVPDPSTGSLPVHDAAREGFLDTLQVLVSGGARLDLPNYYGRLPLDEAVESGQSQVKRTARGSAGQRLGSLTVPAGALLRSAALAPSRWLA</sequence>
<reference evidence="4" key="1">
    <citation type="submission" date="2025-08" db="UniProtKB">
        <authorList>
            <consortium name="Ensembl"/>
        </authorList>
    </citation>
    <scope>IDENTIFICATION</scope>
</reference>
<dbReference type="InterPro" id="IPR050776">
    <property type="entry name" value="Ank_Repeat/CDKN_Inhibitor"/>
</dbReference>
<evidence type="ECO:0000256" key="1">
    <source>
        <dbReference type="ARBA" id="ARBA00022737"/>
    </source>
</evidence>
<dbReference type="PROSITE" id="PS50088">
    <property type="entry name" value="ANK_REPEAT"/>
    <property type="match status" value="1"/>
</dbReference>
<feature type="repeat" description="ANK" evidence="3">
    <location>
        <begin position="74"/>
        <end position="106"/>
    </location>
</feature>
<dbReference type="AlphaFoldDB" id="A0A8C6XW41"/>
<keyword evidence="2 3" id="KW-0040">ANK repeat</keyword>
<dbReference type="GO" id="GO:0090398">
    <property type="term" value="P:cellular senescence"/>
    <property type="evidence" value="ECO:0007669"/>
    <property type="project" value="Ensembl"/>
</dbReference>
<dbReference type="SUPFAM" id="SSF48403">
    <property type="entry name" value="Ankyrin repeat"/>
    <property type="match status" value="1"/>
</dbReference>